<dbReference type="eggNOG" id="ENOG502ZIWZ">
    <property type="taxonomic scope" value="Bacteria"/>
</dbReference>
<evidence type="ECO:0000313" key="2">
    <source>
        <dbReference type="Proteomes" id="UP000017831"/>
    </source>
</evidence>
<accession>U6R8Q2</accession>
<sequence length="202" mass="23818">MKHIHYLLLSVLLAFSSCQNNEETVIENNFKGHYKITAMESDQPLDLNNDGISSSNLYEEIAAPVHGNNKDETPIPFYHFEEWSNYAEVRPAFDDQPDYQLLLLRLPLQEIIFQNRKETEPYLAFYTHDLTDYEYTLTEDSRVDLRLVNPGAVRLGVVERLERTGKDTFVVEMTARYFDFFNHQWTYTRINVTYEKVERSSE</sequence>
<dbReference type="PROSITE" id="PS51257">
    <property type="entry name" value="PROKAR_LIPOPROTEIN"/>
    <property type="match status" value="1"/>
</dbReference>
<dbReference type="AlphaFoldDB" id="U6R8Q2"/>
<evidence type="ECO:0000313" key="1">
    <source>
        <dbReference type="EMBL" id="EOA52367.1"/>
    </source>
</evidence>
<dbReference type="GeneID" id="60060336"/>
<dbReference type="HOGENOM" id="CLU_1352387_0_0_10"/>
<dbReference type="EMBL" id="AQHY01000040">
    <property type="protein sequence ID" value="EOA52367.1"/>
    <property type="molecule type" value="Genomic_DNA"/>
</dbReference>
<dbReference type="STRING" id="1121098.HMPREF1534_03793"/>
<gene>
    <name evidence="1" type="ORF">HMPREF1534_03793</name>
</gene>
<dbReference type="OrthoDB" id="1144836at2"/>
<dbReference type="Proteomes" id="UP000017831">
    <property type="component" value="Unassembled WGS sequence"/>
</dbReference>
<keyword evidence="2" id="KW-1185">Reference proteome</keyword>
<dbReference type="RefSeq" id="WP_005945126.1">
    <property type="nucleotide sequence ID" value="NZ_KB890319.1"/>
</dbReference>
<name>U6R8Q2_9BACT</name>
<evidence type="ECO:0008006" key="3">
    <source>
        <dbReference type="Google" id="ProtNLM"/>
    </source>
</evidence>
<proteinExistence type="predicted"/>
<organism evidence="1 2">
    <name type="scientific">Phocaeicola massiliensis B84634 = Timone 84634 = DSM 17679 = JCM 13223</name>
    <dbReference type="NCBI Taxonomy" id="1121098"/>
    <lineage>
        <taxon>Bacteria</taxon>
        <taxon>Pseudomonadati</taxon>
        <taxon>Bacteroidota</taxon>
        <taxon>Bacteroidia</taxon>
        <taxon>Bacteroidales</taxon>
        <taxon>Bacteroidaceae</taxon>
        <taxon>Phocaeicola</taxon>
    </lineage>
</organism>
<comment type="caution">
    <text evidence="1">The sequence shown here is derived from an EMBL/GenBank/DDBJ whole genome shotgun (WGS) entry which is preliminary data.</text>
</comment>
<protein>
    <recommendedName>
        <fullName evidence="3">Lipoprotein</fullName>
    </recommendedName>
</protein>
<reference evidence="1 2" key="1">
    <citation type="submission" date="2013-04" db="EMBL/GenBank/DDBJ databases">
        <title>The Genome Sequence of Bacteroides massiliensis DSM 17679.</title>
        <authorList>
            <consortium name="The Broad Institute Genomics Platform"/>
            <person name="Earl A."/>
            <person name="Ward D."/>
            <person name="Feldgarden M."/>
            <person name="Gevers D."/>
            <person name="Martens E."/>
            <person name="Fenner L."/>
            <person name="Roux V."/>
            <person name="Mallet M.N."/>
            <person name="Raoult D."/>
            <person name="Walker B."/>
            <person name="Young S."/>
            <person name="Zeng Q."/>
            <person name="Gargeya S."/>
            <person name="Fitzgerald M."/>
            <person name="Haas B."/>
            <person name="Abouelleil A."/>
            <person name="Allen A.W."/>
            <person name="Alvarado L."/>
            <person name="Arachchi H.M."/>
            <person name="Berlin A.M."/>
            <person name="Chapman S.B."/>
            <person name="Gainer-Dewar J."/>
            <person name="Goldberg J."/>
            <person name="Griggs A."/>
            <person name="Gujja S."/>
            <person name="Hansen M."/>
            <person name="Howarth C."/>
            <person name="Imamovic A."/>
            <person name="Ireland A."/>
            <person name="Larimer J."/>
            <person name="McCowan C."/>
            <person name="Murphy C."/>
            <person name="Pearson M."/>
            <person name="Poon T.W."/>
            <person name="Priest M."/>
            <person name="Roberts A."/>
            <person name="Saif S."/>
            <person name="Shea T."/>
            <person name="Sisk P."/>
            <person name="Sykes S."/>
            <person name="Wortman J."/>
            <person name="Nusbaum C."/>
            <person name="Birren B."/>
        </authorList>
    </citation>
    <scope>NUCLEOTIDE SEQUENCE [LARGE SCALE GENOMIC DNA]</scope>
    <source>
        <strain evidence="2">B84634 / Timone 84634 / DSM 17679 / JCM 13223</strain>
    </source>
</reference>
<dbReference type="PATRIC" id="fig|1121098.3.peg.3871"/>